<protein>
    <submittedName>
        <fullName evidence="6">Mutator family transposase</fullName>
    </submittedName>
</protein>
<gene>
    <name evidence="6" type="ORF">B0O95_105109</name>
</gene>
<comment type="function">
    <text evidence="1">Required for the transposition of the insertion element.</text>
</comment>
<reference evidence="6 7" key="1">
    <citation type="submission" date="2018-01" db="EMBL/GenBank/DDBJ databases">
        <title>Genomic Encyclopedia of Type Strains, Phase III (KMG-III): the genomes of soil and plant-associated and newly described type strains.</title>
        <authorList>
            <person name="Whitman W."/>
        </authorList>
    </citation>
    <scope>NUCLEOTIDE SEQUENCE [LARGE SCALE GENOMIC DNA]</scope>
    <source>
        <strain evidence="6 7">HKI456</strain>
    </source>
</reference>
<accession>A0A2P5KB28</accession>
<organism evidence="6 7">
    <name type="scientific">Mycetohabitans endofungorum</name>
    <dbReference type="NCBI Taxonomy" id="417203"/>
    <lineage>
        <taxon>Bacteria</taxon>
        <taxon>Pseudomonadati</taxon>
        <taxon>Pseudomonadota</taxon>
        <taxon>Betaproteobacteria</taxon>
        <taxon>Burkholderiales</taxon>
        <taxon>Burkholderiaceae</taxon>
        <taxon>Mycetohabitans</taxon>
    </lineage>
</organism>
<evidence type="ECO:0000313" key="6">
    <source>
        <dbReference type="EMBL" id="PPB83926.1"/>
    </source>
</evidence>
<evidence type="ECO:0000313" key="7">
    <source>
        <dbReference type="Proteomes" id="UP000243096"/>
    </source>
</evidence>
<dbReference type="GO" id="GO:0003677">
    <property type="term" value="F:DNA binding"/>
    <property type="evidence" value="ECO:0007669"/>
    <property type="project" value="UniProtKB-KW"/>
</dbReference>
<dbReference type="AlphaFoldDB" id="A0A2P5KB28"/>
<keyword evidence="7" id="KW-1185">Reference proteome</keyword>
<keyword evidence="5" id="KW-0233">DNA recombination</keyword>
<dbReference type="GO" id="GO:0004803">
    <property type="term" value="F:transposase activity"/>
    <property type="evidence" value="ECO:0007669"/>
    <property type="project" value="InterPro"/>
</dbReference>
<evidence type="ECO:0000256" key="1">
    <source>
        <dbReference type="ARBA" id="ARBA00002190"/>
    </source>
</evidence>
<evidence type="ECO:0000256" key="3">
    <source>
        <dbReference type="ARBA" id="ARBA00022578"/>
    </source>
</evidence>
<evidence type="ECO:0000256" key="2">
    <source>
        <dbReference type="ARBA" id="ARBA00010961"/>
    </source>
</evidence>
<proteinExistence type="inferred from homology"/>
<dbReference type="InterPro" id="IPR001207">
    <property type="entry name" value="Transposase_mutator"/>
</dbReference>
<dbReference type="Proteomes" id="UP000243096">
    <property type="component" value="Unassembled WGS sequence"/>
</dbReference>
<name>A0A2P5KB28_9BURK</name>
<evidence type="ECO:0000256" key="5">
    <source>
        <dbReference type="ARBA" id="ARBA00023172"/>
    </source>
</evidence>
<sequence length="110" mass="12245">MRKYVFKLHGRGALETLLTIVCSAAHEQLNRSAQWQHRPVASCAAGRTSPKTVLTPAGELKLNIAHDRQATFEPQWAGNQRRLPGWDEHVISMYARGMSGKILALRCALP</sequence>
<dbReference type="EMBL" id="PRDW01000005">
    <property type="protein sequence ID" value="PPB83926.1"/>
    <property type="molecule type" value="Genomic_DNA"/>
</dbReference>
<comment type="caution">
    <text evidence="6">The sequence shown here is derived from an EMBL/GenBank/DDBJ whole genome shotgun (WGS) entry which is preliminary data.</text>
</comment>
<evidence type="ECO:0000256" key="4">
    <source>
        <dbReference type="ARBA" id="ARBA00023125"/>
    </source>
</evidence>
<dbReference type="GO" id="GO:0006313">
    <property type="term" value="P:DNA transposition"/>
    <property type="evidence" value="ECO:0007669"/>
    <property type="project" value="InterPro"/>
</dbReference>
<keyword evidence="4" id="KW-0238">DNA-binding</keyword>
<comment type="similarity">
    <text evidence="2">Belongs to the transposase mutator family.</text>
</comment>
<keyword evidence="3" id="KW-0815">Transposition</keyword>
<dbReference type="Pfam" id="PF00872">
    <property type="entry name" value="Transposase_mut"/>
    <property type="match status" value="1"/>
</dbReference>